<comment type="caution">
    <text evidence="2">The sequence shown here is derived from an EMBL/GenBank/DDBJ whole genome shotgun (WGS) entry which is preliminary data.</text>
</comment>
<evidence type="ECO:0000313" key="2">
    <source>
        <dbReference type="EMBL" id="KKA17213.1"/>
    </source>
</evidence>
<evidence type="ECO:0000313" key="3">
    <source>
        <dbReference type="Proteomes" id="UP000053958"/>
    </source>
</evidence>
<reference evidence="2 3" key="1">
    <citation type="submission" date="2015-04" db="EMBL/GenBank/DDBJ databases">
        <authorList>
            <person name="Heijne W.H."/>
            <person name="Fedorova N.D."/>
            <person name="Nierman W.C."/>
            <person name="Vollebregt A.W."/>
            <person name="Zhao Z."/>
            <person name="Wu L."/>
            <person name="Kumar M."/>
            <person name="Stam H."/>
            <person name="van den Berg M.A."/>
            <person name="Pel H.J."/>
        </authorList>
    </citation>
    <scope>NUCLEOTIDE SEQUENCE [LARGE SCALE GENOMIC DNA]</scope>
    <source>
        <strain evidence="2 3">CBS 393.64</strain>
    </source>
</reference>
<evidence type="ECO:0000256" key="1">
    <source>
        <dbReference type="SAM" id="MobiDB-lite"/>
    </source>
</evidence>
<dbReference type="EMBL" id="LASV01000690">
    <property type="protein sequence ID" value="KKA17213.1"/>
    <property type="molecule type" value="Genomic_DNA"/>
</dbReference>
<feature type="region of interest" description="Disordered" evidence="1">
    <location>
        <begin position="69"/>
        <end position="96"/>
    </location>
</feature>
<dbReference type="AlphaFoldDB" id="A0A0F4YHX4"/>
<dbReference type="Proteomes" id="UP000053958">
    <property type="component" value="Unassembled WGS sequence"/>
</dbReference>
<keyword evidence="3" id="KW-1185">Reference proteome</keyword>
<protein>
    <submittedName>
        <fullName evidence="2">Uncharacterized protein</fullName>
    </submittedName>
</protein>
<accession>A0A0F4YHX4</accession>
<proteinExistence type="predicted"/>
<organism evidence="2 3">
    <name type="scientific">Rasamsonia emersonii (strain ATCC 16479 / CBS 393.64 / IMI 116815)</name>
    <dbReference type="NCBI Taxonomy" id="1408163"/>
    <lineage>
        <taxon>Eukaryota</taxon>
        <taxon>Fungi</taxon>
        <taxon>Dikarya</taxon>
        <taxon>Ascomycota</taxon>
        <taxon>Pezizomycotina</taxon>
        <taxon>Eurotiomycetes</taxon>
        <taxon>Eurotiomycetidae</taxon>
        <taxon>Eurotiales</taxon>
        <taxon>Trichocomaceae</taxon>
        <taxon>Rasamsonia</taxon>
    </lineage>
</organism>
<name>A0A0F4YHX4_RASE3</name>
<feature type="non-terminal residue" evidence="2">
    <location>
        <position position="149"/>
    </location>
</feature>
<feature type="region of interest" description="Disordered" evidence="1">
    <location>
        <begin position="1"/>
        <end position="26"/>
    </location>
</feature>
<dbReference type="RefSeq" id="XP_013323825.1">
    <property type="nucleotide sequence ID" value="XM_013468371.1"/>
</dbReference>
<gene>
    <name evidence="2" type="ORF">T310_9084</name>
</gene>
<sequence>MAAGNVKPRRGKETSKLSSSIGRSDGDADAASISSTNYFLLCVCVPSCWLETRLDDPLRRTLLPALISARSPSPRQGVGARRPRAQQSEIPSLPSRRCLPPHVGPGLYGLWRSAGALPDLAQSVRRGGGGEGGNGLMSRLYGRKRKIIM</sequence>
<dbReference type="GeneID" id="25321107"/>